<dbReference type="EMBL" id="JBHULK010000007">
    <property type="protein sequence ID" value="MFD2536250.1"/>
    <property type="molecule type" value="Genomic_DNA"/>
</dbReference>
<comment type="subcellular location">
    <subcellularLocation>
        <location evidence="1">Periplasm</location>
    </subcellularLocation>
</comment>
<evidence type="ECO:0000256" key="4">
    <source>
        <dbReference type="ARBA" id="ARBA00023239"/>
    </source>
</evidence>
<reference evidence="9" key="1">
    <citation type="journal article" date="2019" name="Int. J. Syst. Evol. Microbiol.">
        <title>The Global Catalogue of Microorganisms (GCM) 10K type strain sequencing project: providing services to taxonomists for standard genome sequencing and annotation.</title>
        <authorList>
            <consortium name="The Broad Institute Genomics Platform"/>
            <consortium name="The Broad Institute Genome Sequencing Center for Infectious Disease"/>
            <person name="Wu L."/>
            <person name="Ma J."/>
        </authorList>
    </citation>
    <scope>NUCLEOTIDE SEQUENCE [LARGE SCALE GENOMIC DNA]</scope>
    <source>
        <strain evidence="9">KCTC 42903</strain>
    </source>
</reference>
<dbReference type="PANTHER" id="PTHR39210">
    <property type="entry name" value="HEPARIN-SULFATE LYASE"/>
    <property type="match status" value="1"/>
</dbReference>
<evidence type="ECO:0000256" key="5">
    <source>
        <dbReference type="SAM" id="SignalP"/>
    </source>
</evidence>
<dbReference type="InterPro" id="IPR031680">
    <property type="entry name" value="Hepar_II_III_N"/>
</dbReference>
<dbReference type="RefSeq" id="WP_388020333.1">
    <property type="nucleotide sequence ID" value="NZ_JBHUDT010000007.1"/>
</dbReference>
<evidence type="ECO:0000313" key="8">
    <source>
        <dbReference type="EMBL" id="MFD2536250.1"/>
    </source>
</evidence>
<feature type="domain" description="Heparinase II/III-like C-terminal" evidence="6">
    <location>
        <begin position="441"/>
        <end position="623"/>
    </location>
</feature>
<dbReference type="PANTHER" id="PTHR39210:SF1">
    <property type="entry name" value="HEPARIN-SULFATE LYASE"/>
    <property type="match status" value="1"/>
</dbReference>
<dbReference type="SUPFAM" id="SSF48230">
    <property type="entry name" value="Chondroitin AC/alginate lyase"/>
    <property type="match status" value="1"/>
</dbReference>
<gene>
    <name evidence="8" type="ORF">ACFSQS_14140</name>
</gene>
<dbReference type="Gene3D" id="2.70.98.70">
    <property type="match status" value="1"/>
</dbReference>
<dbReference type="Pfam" id="PF16889">
    <property type="entry name" value="Hepar_II_III_N"/>
    <property type="match status" value="1"/>
</dbReference>
<proteinExistence type="predicted"/>
<evidence type="ECO:0000259" key="6">
    <source>
        <dbReference type="Pfam" id="PF07940"/>
    </source>
</evidence>
<dbReference type="InterPro" id="IPR012480">
    <property type="entry name" value="Hepar_II_III_C"/>
</dbReference>
<feature type="domain" description="Heparin-sulfate lyase N-terminal" evidence="7">
    <location>
        <begin position="31"/>
        <end position="357"/>
    </location>
</feature>
<feature type="chain" id="PRO_5045890800" evidence="5">
    <location>
        <begin position="25"/>
        <end position="722"/>
    </location>
</feature>
<comment type="caution">
    <text evidence="8">The sequence shown here is derived from an EMBL/GenBank/DDBJ whole genome shotgun (WGS) entry which is preliminary data.</text>
</comment>
<evidence type="ECO:0000259" key="7">
    <source>
        <dbReference type="Pfam" id="PF16889"/>
    </source>
</evidence>
<keyword evidence="3" id="KW-0574">Periplasm</keyword>
<accession>A0ABW5JUQ0</accession>
<dbReference type="GO" id="GO:0016829">
    <property type="term" value="F:lyase activity"/>
    <property type="evidence" value="ECO:0007669"/>
    <property type="project" value="UniProtKB-KW"/>
</dbReference>
<evidence type="ECO:0000313" key="9">
    <source>
        <dbReference type="Proteomes" id="UP001597441"/>
    </source>
</evidence>
<dbReference type="Pfam" id="PF07940">
    <property type="entry name" value="Hepar_II_III_C"/>
    <property type="match status" value="1"/>
</dbReference>
<name>A0ABW5JUQ0_9FLAO</name>
<evidence type="ECO:0000256" key="2">
    <source>
        <dbReference type="ARBA" id="ARBA00022729"/>
    </source>
</evidence>
<keyword evidence="2 5" id="KW-0732">Signal</keyword>
<evidence type="ECO:0000256" key="1">
    <source>
        <dbReference type="ARBA" id="ARBA00004418"/>
    </source>
</evidence>
<dbReference type="InterPro" id="IPR008929">
    <property type="entry name" value="Chondroitin_lyas"/>
</dbReference>
<protein>
    <submittedName>
        <fullName evidence="8">Alginate lyase family protein</fullName>
    </submittedName>
</protein>
<dbReference type="Gene3D" id="1.50.10.100">
    <property type="entry name" value="Chondroitin AC/alginate lyase"/>
    <property type="match status" value="1"/>
</dbReference>
<evidence type="ECO:0000256" key="3">
    <source>
        <dbReference type="ARBA" id="ARBA00022764"/>
    </source>
</evidence>
<feature type="signal peptide" evidence="5">
    <location>
        <begin position="1"/>
        <end position="24"/>
    </location>
</feature>
<sequence length="722" mass="84031">MKSMCFKSVYYVLFFVVSAISVSAQKKNQSLFNKLDYNVPELKSVKKSIANNNHKEALRQLLKVYRAKDNLYLQVTKNDLAYINGNYPQDIKKTIEVANQVLDKYFLFRYDWDMEKTNIPHQFKDEIDWTAIPNGDEEWCFMLNRHKYWTDLGKAYFITGNEKYAKGFIEQITHWIDKNPLQDSLKKLSWRRIEAGIRCENWIKTFEYVKHSKHVTPEFLSKFITSLYQHADYINSAFSNFSKTSNWGVLEYQGLFNVAHFLTEFKIAQQWQKDALEKLTTCANLQVLPDGTQWEQSPMYHNEVFHCYMNVNLVAQLKGFKLPKAIEQKTKDMAYANVKWQKPNFHQPLLGDSDDTDLRGLITLASSLFNDAVLKSRAFPEFDYETYFLLGNQKAINYKGLSAKTPEFLSVYQQSSGDLYMRTSWAEDATYSSFHLKKLGCGHGHDNILHFTIFANNKDYLVDSGRYTYVDNKWRDLFKSNISHNTLGVDDLPNTIYKDSWINSFEARSQGIYTKISTGFDYAEAENTAYKRLEDPVSVKRRLLFLKPNIWLVFDSFSSNGKHKYSQYFNFPNTNVKIENQGLTTTYLKNNLRIQPIKPIEIALNDSWYSSEYNLREKSKSAQLYKKAQGFASFISVLYFPDNTALTYKKVPVYNRNNVLLKDTDVEALSVAINDKEYTMLVVHNSPAPASNFFKVNNRLVSGEVVLIEKDKEGSHIHIIKE</sequence>
<organism evidence="8 9">
    <name type="scientific">Gelatiniphilus marinus</name>
    <dbReference type="NCBI Taxonomy" id="1759464"/>
    <lineage>
        <taxon>Bacteria</taxon>
        <taxon>Pseudomonadati</taxon>
        <taxon>Bacteroidota</taxon>
        <taxon>Flavobacteriia</taxon>
        <taxon>Flavobacteriales</taxon>
        <taxon>Flavobacteriaceae</taxon>
        <taxon>Gelatiniphilus</taxon>
    </lineage>
</organism>
<dbReference type="Proteomes" id="UP001597441">
    <property type="component" value="Unassembled WGS sequence"/>
</dbReference>
<keyword evidence="4 8" id="KW-0456">Lyase</keyword>
<keyword evidence="9" id="KW-1185">Reference proteome</keyword>